<accession>A0A328P0W4</accession>
<dbReference type="PANTHER" id="PTHR30086">
    <property type="entry name" value="ARGININE EXPORTER PROTEIN ARGO"/>
    <property type="match status" value="1"/>
</dbReference>
<keyword evidence="8" id="KW-1185">Reference proteome</keyword>
<feature type="transmembrane region" description="Helical" evidence="6">
    <location>
        <begin position="147"/>
        <end position="167"/>
    </location>
</feature>
<keyword evidence="5 6" id="KW-0472">Membrane</keyword>
<evidence type="ECO:0000256" key="5">
    <source>
        <dbReference type="ARBA" id="ARBA00023136"/>
    </source>
</evidence>
<keyword evidence="4 6" id="KW-1133">Transmembrane helix</keyword>
<keyword evidence="3 6" id="KW-0812">Transmembrane</keyword>
<dbReference type="EMBL" id="NFZS01000004">
    <property type="protein sequence ID" value="RAO75669.1"/>
    <property type="molecule type" value="Genomic_DNA"/>
</dbReference>
<dbReference type="GO" id="GO:0005886">
    <property type="term" value="C:plasma membrane"/>
    <property type="evidence" value="ECO:0007669"/>
    <property type="project" value="UniProtKB-SubCell"/>
</dbReference>
<dbReference type="RefSeq" id="WP_111984135.1">
    <property type="nucleotide sequence ID" value="NZ_NFZS01000004.1"/>
</dbReference>
<gene>
    <name evidence="7" type="ORF">CA260_16595</name>
</gene>
<dbReference type="InterPro" id="IPR001123">
    <property type="entry name" value="LeuE-type"/>
</dbReference>
<feature type="transmembrane region" description="Helical" evidence="6">
    <location>
        <begin position="69"/>
        <end position="89"/>
    </location>
</feature>
<reference evidence="7 8" key="1">
    <citation type="journal article" date="2018" name="Genet. Mol. Biol.">
        <title>The genome sequence of Dyella jiangningensis FCAV SCS01 from a lignocellulose-decomposing microbial consortium metagenome reveals potential for biotechnological applications.</title>
        <authorList>
            <person name="Desiderato J.G."/>
            <person name="Alvarenga D.O."/>
            <person name="Constancio M.T.L."/>
            <person name="Alves L.M.C."/>
            <person name="Varani A.M."/>
        </authorList>
    </citation>
    <scope>NUCLEOTIDE SEQUENCE [LARGE SCALE GENOMIC DNA]</scope>
    <source>
        <strain evidence="7 8">FCAV SCS01</strain>
    </source>
</reference>
<evidence type="ECO:0000256" key="6">
    <source>
        <dbReference type="SAM" id="Phobius"/>
    </source>
</evidence>
<evidence type="ECO:0000256" key="1">
    <source>
        <dbReference type="ARBA" id="ARBA00004651"/>
    </source>
</evidence>
<evidence type="ECO:0000256" key="2">
    <source>
        <dbReference type="ARBA" id="ARBA00022475"/>
    </source>
</evidence>
<dbReference type="PANTHER" id="PTHR30086:SF20">
    <property type="entry name" value="ARGININE EXPORTER PROTEIN ARGO-RELATED"/>
    <property type="match status" value="1"/>
</dbReference>
<dbReference type="Proteomes" id="UP000248926">
    <property type="component" value="Unassembled WGS sequence"/>
</dbReference>
<keyword evidence="2" id="KW-1003">Cell membrane</keyword>
<feature type="transmembrane region" description="Helical" evidence="6">
    <location>
        <begin position="179"/>
        <end position="201"/>
    </location>
</feature>
<proteinExistence type="predicted"/>
<evidence type="ECO:0000256" key="3">
    <source>
        <dbReference type="ARBA" id="ARBA00022692"/>
    </source>
</evidence>
<comment type="caution">
    <text evidence="7">The sequence shown here is derived from an EMBL/GenBank/DDBJ whole genome shotgun (WGS) entry which is preliminary data.</text>
</comment>
<feature type="transmembrane region" description="Helical" evidence="6">
    <location>
        <begin position="40"/>
        <end position="63"/>
    </location>
</feature>
<evidence type="ECO:0000313" key="8">
    <source>
        <dbReference type="Proteomes" id="UP000248926"/>
    </source>
</evidence>
<dbReference type="AlphaFoldDB" id="A0A328P0W4"/>
<name>A0A328P0W4_9GAMM</name>
<sequence length="205" mass="21639">MSFTAYLAGLAAGAGLIIAIGAQNAFVLRQGLQRTDIGSVVLVCVLADISLILLGVAGMGLAVQQHPGLLQWLRYAGATFLAAYGLFALRRAWQGESGLQPAGHGAGSRGRVVLACLGFTLLNPHVYLDTVVLLGSLSTHYFGQGRWLFAAGASTASAVWFLSLGYGARVLLPIFRSPFAWRVFDVLVAAFMLTLAAVLLFQPMA</sequence>
<feature type="transmembrane region" description="Helical" evidence="6">
    <location>
        <begin position="6"/>
        <end position="28"/>
    </location>
</feature>
<dbReference type="OrthoDB" id="5638726at2"/>
<evidence type="ECO:0000313" key="7">
    <source>
        <dbReference type="EMBL" id="RAO75669.1"/>
    </source>
</evidence>
<feature type="transmembrane region" description="Helical" evidence="6">
    <location>
        <begin position="110"/>
        <end position="127"/>
    </location>
</feature>
<dbReference type="Pfam" id="PF01810">
    <property type="entry name" value="LysE"/>
    <property type="match status" value="1"/>
</dbReference>
<evidence type="ECO:0000256" key="4">
    <source>
        <dbReference type="ARBA" id="ARBA00022989"/>
    </source>
</evidence>
<organism evidence="7 8">
    <name type="scientific">Dyella jiangningensis</name>
    <dbReference type="NCBI Taxonomy" id="1379159"/>
    <lineage>
        <taxon>Bacteria</taxon>
        <taxon>Pseudomonadati</taxon>
        <taxon>Pseudomonadota</taxon>
        <taxon>Gammaproteobacteria</taxon>
        <taxon>Lysobacterales</taxon>
        <taxon>Rhodanobacteraceae</taxon>
        <taxon>Dyella</taxon>
    </lineage>
</organism>
<protein>
    <submittedName>
        <fullName evidence="7">Amino acid transporter</fullName>
    </submittedName>
</protein>
<comment type="subcellular location">
    <subcellularLocation>
        <location evidence="1">Cell membrane</location>
        <topology evidence="1">Multi-pass membrane protein</topology>
    </subcellularLocation>
</comment>
<dbReference type="GO" id="GO:0015171">
    <property type="term" value="F:amino acid transmembrane transporter activity"/>
    <property type="evidence" value="ECO:0007669"/>
    <property type="project" value="TreeGrafter"/>
</dbReference>